<keyword evidence="6" id="KW-1185">Reference proteome</keyword>
<sequence>MKDLEKWESKRDSDNFTEDEERIFDEIGLNGSSRRKFLKQISAASLSIWASPYFTSELFAQTAENLPDEVKVLLNEVKVNLRVNKMVKPLTLDSRVTLLDALRERLALTGSKKGCDHGQCGACTVMIDGKRKLSCLTLAATCEDKEITTIEGLAEDGRLHPMQEAFLKHDGFQCGYCTPGQICSSVALLEEAKNGEASYVTENFKNIETNLKLSEEEIRERMSGNICRCGTYNNIVQAFKEVHSGDDEMPTWEFATREQMEKAKNA</sequence>
<dbReference type="PANTHER" id="PTHR45331:SF2">
    <property type="entry name" value="OXIDOREDUCTASE WITH IRON-SULFUR SUBUNIT"/>
    <property type="match status" value="1"/>
</dbReference>
<dbReference type="Gene3D" id="3.10.20.30">
    <property type="match status" value="1"/>
</dbReference>
<evidence type="ECO:0000256" key="3">
    <source>
        <dbReference type="ARBA" id="ARBA00023004"/>
    </source>
</evidence>
<dbReference type="Pfam" id="PF00111">
    <property type="entry name" value="Fer2"/>
    <property type="match status" value="1"/>
</dbReference>
<dbReference type="Pfam" id="PF01799">
    <property type="entry name" value="Fer2_2"/>
    <property type="match status" value="1"/>
</dbReference>
<dbReference type="RefSeq" id="WP_311535071.1">
    <property type="nucleotide sequence ID" value="NZ_JAVRHQ010000013.1"/>
</dbReference>
<dbReference type="EMBL" id="JAVRHQ010000013">
    <property type="protein sequence ID" value="MDT0643449.1"/>
    <property type="molecule type" value="Genomic_DNA"/>
</dbReference>
<dbReference type="PANTHER" id="PTHR45331">
    <property type="entry name" value="OXIDOREDUCTASE, IRON-SULPHUR BINDING SUBUNIT-RELATED-RELATED"/>
    <property type="match status" value="1"/>
</dbReference>
<dbReference type="Gene3D" id="1.10.150.120">
    <property type="entry name" value="[2Fe-2S]-binding domain"/>
    <property type="match status" value="1"/>
</dbReference>
<dbReference type="InterPro" id="IPR036010">
    <property type="entry name" value="2Fe-2S_ferredoxin-like_sf"/>
</dbReference>
<dbReference type="InterPro" id="IPR036884">
    <property type="entry name" value="2Fe-2S-bd_dom_sf"/>
</dbReference>
<proteinExistence type="predicted"/>
<dbReference type="PROSITE" id="PS00197">
    <property type="entry name" value="2FE2S_FER_1"/>
    <property type="match status" value="1"/>
</dbReference>
<dbReference type="SUPFAM" id="SSF54292">
    <property type="entry name" value="2Fe-2S ferredoxin-like"/>
    <property type="match status" value="1"/>
</dbReference>
<evidence type="ECO:0000313" key="5">
    <source>
        <dbReference type="EMBL" id="MDT0643449.1"/>
    </source>
</evidence>
<dbReference type="InterPro" id="IPR001041">
    <property type="entry name" value="2Fe-2S_ferredoxin-type"/>
</dbReference>
<dbReference type="InterPro" id="IPR052914">
    <property type="entry name" value="Aldehyde_Oxdr_Iron-Sulfur"/>
</dbReference>
<keyword evidence="1" id="KW-0479">Metal-binding</keyword>
<organism evidence="5 6">
    <name type="scientific">Autumnicola tepida</name>
    <dbReference type="NCBI Taxonomy" id="3075595"/>
    <lineage>
        <taxon>Bacteria</taxon>
        <taxon>Pseudomonadati</taxon>
        <taxon>Bacteroidota</taxon>
        <taxon>Flavobacteriia</taxon>
        <taxon>Flavobacteriales</taxon>
        <taxon>Flavobacteriaceae</taxon>
        <taxon>Autumnicola</taxon>
    </lineage>
</organism>
<keyword evidence="2" id="KW-0560">Oxidoreductase</keyword>
<dbReference type="SUPFAM" id="SSF47741">
    <property type="entry name" value="CO dehydrogenase ISP C-domain like"/>
    <property type="match status" value="1"/>
</dbReference>
<evidence type="ECO:0000256" key="2">
    <source>
        <dbReference type="ARBA" id="ARBA00023002"/>
    </source>
</evidence>
<evidence type="ECO:0000259" key="4">
    <source>
        <dbReference type="PROSITE" id="PS51085"/>
    </source>
</evidence>
<reference evidence="5 6" key="1">
    <citation type="submission" date="2023-09" db="EMBL/GenBank/DDBJ databases">
        <authorList>
            <person name="Rey-Velasco X."/>
        </authorList>
    </citation>
    <scope>NUCLEOTIDE SEQUENCE [LARGE SCALE GENOMIC DNA]</scope>
    <source>
        <strain evidence="5 6">F363</strain>
    </source>
</reference>
<dbReference type="InterPro" id="IPR012675">
    <property type="entry name" value="Beta-grasp_dom_sf"/>
</dbReference>
<accession>A0ABU3CAT6</accession>
<gene>
    <name evidence="5" type="ORF">RM553_11460</name>
</gene>
<name>A0ABU3CAT6_9FLAO</name>
<comment type="caution">
    <text evidence="5">The sequence shown here is derived from an EMBL/GenBank/DDBJ whole genome shotgun (WGS) entry which is preliminary data.</text>
</comment>
<dbReference type="Proteomes" id="UP001262889">
    <property type="component" value="Unassembled WGS sequence"/>
</dbReference>
<dbReference type="PROSITE" id="PS51085">
    <property type="entry name" value="2FE2S_FER_2"/>
    <property type="match status" value="1"/>
</dbReference>
<dbReference type="InterPro" id="IPR002888">
    <property type="entry name" value="2Fe-2S-bd"/>
</dbReference>
<feature type="domain" description="2Fe-2S ferredoxin-type" evidence="4">
    <location>
        <begin position="77"/>
        <end position="153"/>
    </location>
</feature>
<evidence type="ECO:0000313" key="6">
    <source>
        <dbReference type="Proteomes" id="UP001262889"/>
    </source>
</evidence>
<keyword evidence="3" id="KW-0408">Iron</keyword>
<dbReference type="CDD" id="cd00207">
    <property type="entry name" value="fer2"/>
    <property type="match status" value="1"/>
</dbReference>
<protein>
    <submittedName>
        <fullName evidence="5">2Fe-2S iron-sulfur cluster-binding protein</fullName>
    </submittedName>
</protein>
<evidence type="ECO:0000256" key="1">
    <source>
        <dbReference type="ARBA" id="ARBA00022723"/>
    </source>
</evidence>
<dbReference type="InterPro" id="IPR006058">
    <property type="entry name" value="2Fe2S_fd_BS"/>
</dbReference>